<keyword evidence="3" id="KW-1185">Reference proteome</keyword>
<name>A0A8H4VY72_9HELO</name>
<proteinExistence type="predicted"/>
<dbReference type="OrthoDB" id="5399485at2759"/>
<evidence type="ECO:0000256" key="1">
    <source>
        <dbReference type="SAM" id="Phobius"/>
    </source>
</evidence>
<evidence type="ECO:0000313" key="2">
    <source>
        <dbReference type="EMBL" id="KAF4624239.1"/>
    </source>
</evidence>
<dbReference type="AlphaFoldDB" id="A0A8H4VY72"/>
<sequence>MSTTIQIVPQFNINEFENYFNISSSTVRNVFTTVFLVLNVIIMFVGGRLIKRQAQRKLLKGQTVHLPNLTPWLSLGSTLTYCWNLKTLPAGWFGLLMISSGAWSTINRYIVNSYIIDQPSSVNCEFGTGLLTTAWNASLKPASQWPAAQVAFSARDAANLNGGTQGVWPTVHANVSVFAPGPSDLLGFWNCQPAGQTTLQPIDWTNASTIVSFIDNDDSFYYTQVSGYAGSIIGNGPWTNLFLYSFNQFANSTKMWDMRASVITGLDGSQPMNTSDYQCHLNITNPTWTPTPIPAESTFLEWGQVFVGEFLAQDEAYWSTSIENTLNIMSVVAGSGNTLSYTSADAANMSAPTTYGCVLQTTVIFKQVFAFCFVLVIVIFLLGVVDLYDLFMNRADERNAAIEELPVDLLDWQLIMVRHMVGNNSLQRKDLTGYEYYWNEVSGIYACRPVVKMDAGQTYLPVVNPQNAMPSDSKTEVVVASSEVGNSSVEKVSL</sequence>
<feature type="transmembrane region" description="Helical" evidence="1">
    <location>
        <begin position="30"/>
        <end position="50"/>
    </location>
</feature>
<dbReference type="Proteomes" id="UP000566819">
    <property type="component" value="Unassembled WGS sequence"/>
</dbReference>
<feature type="transmembrane region" description="Helical" evidence="1">
    <location>
        <begin position="368"/>
        <end position="388"/>
    </location>
</feature>
<evidence type="ECO:0000313" key="3">
    <source>
        <dbReference type="Proteomes" id="UP000566819"/>
    </source>
</evidence>
<reference evidence="2 3" key="1">
    <citation type="submission" date="2020-03" db="EMBL/GenBank/DDBJ databases">
        <title>Draft Genome Sequence of Cudoniella acicularis.</title>
        <authorList>
            <person name="Buettner E."/>
            <person name="Kellner H."/>
        </authorList>
    </citation>
    <scope>NUCLEOTIDE SEQUENCE [LARGE SCALE GENOMIC DNA]</scope>
    <source>
        <strain evidence="2 3">DSM 108380</strain>
    </source>
</reference>
<gene>
    <name evidence="2" type="ORF">G7Y89_g13936</name>
</gene>
<protein>
    <submittedName>
        <fullName evidence="2">Uncharacterized protein</fullName>
    </submittedName>
</protein>
<accession>A0A8H4VY72</accession>
<keyword evidence="1" id="KW-0812">Transmembrane</keyword>
<dbReference type="EMBL" id="JAAMPI010001724">
    <property type="protein sequence ID" value="KAF4624239.1"/>
    <property type="molecule type" value="Genomic_DNA"/>
</dbReference>
<comment type="caution">
    <text evidence="2">The sequence shown here is derived from an EMBL/GenBank/DDBJ whole genome shotgun (WGS) entry which is preliminary data.</text>
</comment>
<keyword evidence="1" id="KW-1133">Transmembrane helix</keyword>
<keyword evidence="1" id="KW-0472">Membrane</keyword>
<organism evidence="2 3">
    <name type="scientific">Cudoniella acicularis</name>
    <dbReference type="NCBI Taxonomy" id="354080"/>
    <lineage>
        <taxon>Eukaryota</taxon>
        <taxon>Fungi</taxon>
        <taxon>Dikarya</taxon>
        <taxon>Ascomycota</taxon>
        <taxon>Pezizomycotina</taxon>
        <taxon>Leotiomycetes</taxon>
        <taxon>Helotiales</taxon>
        <taxon>Tricladiaceae</taxon>
        <taxon>Cudoniella</taxon>
    </lineage>
</organism>